<gene>
    <name evidence="2" type="ORF">METZ01_LOCUS416250</name>
</gene>
<protein>
    <submittedName>
        <fullName evidence="2">Uncharacterized protein</fullName>
    </submittedName>
</protein>
<proteinExistence type="predicted"/>
<accession>A0A382WWW3</accession>
<organism evidence="2">
    <name type="scientific">marine metagenome</name>
    <dbReference type="NCBI Taxonomy" id="408172"/>
    <lineage>
        <taxon>unclassified sequences</taxon>
        <taxon>metagenomes</taxon>
        <taxon>ecological metagenomes</taxon>
    </lineage>
</organism>
<feature type="transmembrane region" description="Helical" evidence="1">
    <location>
        <begin position="7"/>
        <end position="25"/>
    </location>
</feature>
<dbReference type="EMBL" id="UINC01163210">
    <property type="protein sequence ID" value="SVD63396.1"/>
    <property type="molecule type" value="Genomic_DNA"/>
</dbReference>
<keyword evidence="1" id="KW-1133">Transmembrane helix</keyword>
<sequence>MHLVLNVLAMLIAFIGLVALANYGISWADGLINGAAS</sequence>
<evidence type="ECO:0000256" key="1">
    <source>
        <dbReference type="SAM" id="Phobius"/>
    </source>
</evidence>
<dbReference type="AlphaFoldDB" id="A0A382WWW3"/>
<name>A0A382WWW3_9ZZZZ</name>
<reference evidence="2" key="1">
    <citation type="submission" date="2018-05" db="EMBL/GenBank/DDBJ databases">
        <authorList>
            <person name="Lanie J.A."/>
            <person name="Ng W.-L."/>
            <person name="Kazmierczak K.M."/>
            <person name="Andrzejewski T.M."/>
            <person name="Davidsen T.M."/>
            <person name="Wayne K.J."/>
            <person name="Tettelin H."/>
            <person name="Glass J.I."/>
            <person name="Rusch D."/>
            <person name="Podicherti R."/>
            <person name="Tsui H.-C.T."/>
            <person name="Winkler M.E."/>
        </authorList>
    </citation>
    <scope>NUCLEOTIDE SEQUENCE</scope>
</reference>
<feature type="non-terminal residue" evidence="2">
    <location>
        <position position="37"/>
    </location>
</feature>
<keyword evidence="1" id="KW-0472">Membrane</keyword>
<evidence type="ECO:0000313" key="2">
    <source>
        <dbReference type="EMBL" id="SVD63396.1"/>
    </source>
</evidence>
<keyword evidence="1" id="KW-0812">Transmembrane</keyword>